<comment type="caution">
    <text evidence="1">The sequence shown here is derived from an EMBL/GenBank/DDBJ whole genome shotgun (WGS) entry which is preliminary data.</text>
</comment>
<evidence type="ECO:0000313" key="2">
    <source>
        <dbReference type="Proteomes" id="UP000798662"/>
    </source>
</evidence>
<keyword evidence="2" id="KW-1185">Reference proteome</keyword>
<proteinExistence type="predicted"/>
<evidence type="ECO:0000313" key="1">
    <source>
        <dbReference type="EMBL" id="KAK1869674.1"/>
    </source>
</evidence>
<dbReference type="Proteomes" id="UP000798662">
    <property type="component" value="Chromosome 3"/>
</dbReference>
<accession>A0ACC3CH99</accession>
<gene>
    <name evidence="1" type="ORF">I4F81_012144</name>
</gene>
<dbReference type="EMBL" id="CM020620">
    <property type="protein sequence ID" value="KAK1869674.1"/>
    <property type="molecule type" value="Genomic_DNA"/>
</dbReference>
<organism evidence="1 2">
    <name type="scientific">Pyropia yezoensis</name>
    <name type="common">Susabi-nori</name>
    <name type="synonym">Porphyra yezoensis</name>
    <dbReference type="NCBI Taxonomy" id="2788"/>
    <lineage>
        <taxon>Eukaryota</taxon>
        <taxon>Rhodophyta</taxon>
        <taxon>Bangiophyceae</taxon>
        <taxon>Bangiales</taxon>
        <taxon>Bangiaceae</taxon>
        <taxon>Pyropia</taxon>
    </lineage>
</organism>
<name>A0ACC3CH99_PYRYE</name>
<sequence>MLVGGLVDHTTGGGDVRGEGGGGAAEGGGRAGRLATAAAWAAAYPDAPFEEPPPAPPALPPPAPGAASSPLPPPAAGHGSCAPPPPAKALTGGCLRRLFRRAPPPGPFTLHPSLARPVPMAGRWSAAAPTAARSAAEEDAEERARLVAALCGACVTKATRRGDRYGWHPASPQGLNCLGDWELDLRGRRLVDIAALAPTAGRYDAIDLSRNFLPSLVGFPPAPRLRHLYVPRNRIAAIGPGFAAAVPALESLLLTDNGLATLDAARLSEELARLPRLTLLCLRGNPVTRTPNYRLAVIAALPSVRVLDFVRVRDAERRAARRFFGSAMAVDGGGGAAAAAAATGGEGGGGGRAREGKVLVAAAAAARPRPSLPPTASGCGG</sequence>
<reference evidence="1" key="1">
    <citation type="submission" date="2019-11" db="EMBL/GenBank/DDBJ databases">
        <title>Nori genome reveals adaptations in red seaweeds to the harsh intertidal environment.</title>
        <authorList>
            <person name="Wang D."/>
            <person name="Mao Y."/>
        </authorList>
    </citation>
    <scope>NUCLEOTIDE SEQUENCE</scope>
    <source>
        <tissue evidence="1">Gametophyte</tissue>
    </source>
</reference>
<protein>
    <submittedName>
        <fullName evidence="1">Uncharacterized protein</fullName>
    </submittedName>
</protein>